<proteinExistence type="predicted"/>
<evidence type="ECO:0000313" key="1">
    <source>
        <dbReference type="EMBL" id="JAE05229.1"/>
    </source>
</evidence>
<dbReference type="EMBL" id="GBRH01192667">
    <property type="protein sequence ID" value="JAE05229.1"/>
    <property type="molecule type" value="Transcribed_RNA"/>
</dbReference>
<dbReference type="AlphaFoldDB" id="A0A0A9F1Z0"/>
<sequence>MIKRTKTTSTTTAASTRIYISGSASRDLHFSGLAAPRMGGFLFALASDGRFKWWLEKAFLVLYCFVHRSSSSGRDNYCSPLGP</sequence>
<protein>
    <submittedName>
        <fullName evidence="1">Uncharacterized protein</fullName>
    </submittedName>
</protein>
<reference evidence="1" key="1">
    <citation type="submission" date="2014-09" db="EMBL/GenBank/DDBJ databases">
        <authorList>
            <person name="Magalhaes I.L.F."/>
            <person name="Oliveira U."/>
            <person name="Santos F.R."/>
            <person name="Vidigal T.H.D.A."/>
            <person name="Brescovit A.D."/>
            <person name="Santos A.J."/>
        </authorList>
    </citation>
    <scope>NUCLEOTIDE SEQUENCE</scope>
    <source>
        <tissue evidence="1">Shoot tissue taken approximately 20 cm above the soil surface</tissue>
    </source>
</reference>
<name>A0A0A9F1Z0_ARUDO</name>
<organism evidence="1">
    <name type="scientific">Arundo donax</name>
    <name type="common">Giant reed</name>
    <name type="synonym">Donax arundinaceus</name>
    <dbReference type="NCBI Taxonomy" id="35708"/>
    <lineage>
        <taxon>Eukaryota</taxon>
        <taxon>Viridiplantae</taxon>
        <taxon>Streptophyta</taxon>
        <taxon>Embryophyta</taxon>
        <taxon>Tracheophyta</taxon>
        <taxon>Spermatophyta</taxon>
        <taxon>Magnoliopsida</taxon>
        <taxon>Liliopsida</taxon>
        <taxon>Poales</taxon>
        <taxon>Poaceae</taxon>
        <taxon>PACMAD clade</taxon>
        <taxon>Arundinoideae</taxon>
        <taxon>Arundineae</taxon>
        <taxon>Arundo</taxon>
    </lineage>
</organism>
<accession>A0A0A9F1Z0</accession>
<reference evidence="1" key="2">
    <citation type="journal article" date="2015" name="Data Brief">
        <title>Shoot transcriptome of the giant reed, Arundo donax.</title>
        <authorList>
            <person name="Barrero R.A."/>
            <person name="Guerrero F.D."/>
            <person name="Moolhuijzen P."/>
            <person name="Goolsby J.A."/>
            <person name="Tidwell J."/>
            <person name="Bellgard S.E."/>
            <person name="Bellgard M.I."/>
        </authorList>
    </citation>
    <scope>NUCLEOTIDE SEQUENCE</scope>
    <source>
        <tissue evidence="1">Shoot tissue taken approximately 20 cm above the soil surface</tissue>
    </source>
</reference>